<organism evidence="4 5">
    <name type="scientific">Pseudoalteromonas peptidolytica F12-50-A1</name>
    <dbReference type="NCBI Taxonomy" id="1315280"/>
    <lineage>
        <taxon>Bacteria</taxon>
        <taxon>Pseudomonadati</taxon>
        <taxon>Pseudomonadota</taxon>
        <taxon>Gammaproteobacteria</taxon>
        <taxon>Alteromonadales</taxon>
        <taxon>Pseudoalteromonadaceae</taxon>
        <taxon>Pseudoalteromonas</taxon>
    </lineage>
</organism>
<dbReference type="Gene3D" id="3.40.50.300">
    <property type="entry name" value="P-loop containing nucleotide triphosphate hydrolases"/>
    <property type="match status" value="1"/>
</dbReference>
<feature type="region of interest" description="Disordered" evidence="1">
    <location>
        <begin position="317"/>
        <end position="340"/>
    </location>
</feature>
<accession>A0A8I0MWC6</accession>
<evidence type="ECO:0000313" key="5">
    <source>
        <dbReference type="Proteomes" id="UP000660708"/>
    </source>
</evidence>
<proteinExistence type="predicted"/>
<keyword evidence="5" id="KW-1185">Reference proteome</keyword>
<dbReference type="Proteomes" id="UP000660708">
    <property type="component" value="Unassembled WGS sequence"/>
</dbReference>
<reference evidence="4 5" key="1">
    <citation type="submission" date="2015-06" db="EMBL/GenBank/DDBJ databases">
        <title>Genome sequence of Pseudoalteromonas peptidolytica.</title>
        <authorList>
            <person name="Xie B.-B."/>
            <person name="Rong J.-C."/>
            <person name="Qin Q.-L."/>
            <person name="Zhang Y.-Z."/>
        </authorList>
    </citation>
    <scope>NUCLEOTIDE SEQUENCE [LARGE SCALE GENOMIC DNA]</scope>
    <source>
        <strain evidence="4 5">F12-50-A1</strain>
    </source>
</reference>
<feature type="region of interest" description="Disordered" evidence="1">
    <location>
        <begin position="268"/>
        <end position="293"/>
    </location>
</feature>
<dbReference type="InterPro" id="IPR007730">
    <property type="entry name" value="SPOR-like_dom"/>
</dbReference>
<dbReference type="AlphaFoldDB" id="A0A8I0MWC6"/>
<gene>
    <name evidence="4" type="primary">damX</name>
    <name evidence="4" type="ORF">PPEP_a1505</name>
</gene>
<dbReference type="Gene3D" id="3.30.70.1070">
    <property type="entry name" value="Sporulation related repeat"/>
    <property type="match status" value="1"/>
</dbReference>
<evidence type="ECO:0000259" key="3">
    <source>
        <dbReference type="Pfam" id="PF13401"/>
    </source>
</evidence>
<dbReference type="GO" id="GO:0042834">
    <property type="term" value="F:peptidoglycan binding"/>
    <property type="evidence" value="ECO:0007669"/>
    <property type="project" value="InterPro"/>
</dbReference>
<dbReference type="RefSeq" id="WP_147389378.1">
    <property type="nucleotide sequence ID" value="NZ_AQHF01000026.1"/>
</dbReference>
<protein>
    <submittedName>
        <fullName evidence="4">DamX protein</fullName>
    </submittedName>
</protein>
<comment type="caution">
    <text evidence="4">The sequence shown here is derived from an EMBL/GenBank/DDBJ whole genome shotgun (WGS) entry which is preliminary data.</text>
</comment>
<dbReference type="EMBL" id="AQHF01000026">
    <property type="protein sequence ID" value="MBE0347107.1"/>
    <property type="molecule type" value="Genomic_DNA"/>
</dbReference>
<evidence type="ECO:0000259" key="2">
    <source>
        <dbReference type="Pfam" id="PF05036"/>
    </source>
</evidence>
<evidence type="ECO:0000313" key="4">
    <source>
        <dbReference type="EMBL" id="MBE0347107.1"/>
    </source>
</evidence>
<dbReference type="Pfam" id="PF13401">
    <property type="entry name" value="AAA_22"/>
    <property type="match status" value="1"/>
</dbReference>
<sequence length="460" mass="51619">MQSQILPSRSALVDRIAMQFDYGQNLITLVGSSGLGKSYLAESFLTDKYPEFNKAFVKLSANTKEFDVIHQLLEHSFRSPLIDQKLSLSENFMLLHDEQPCGPCLWVLDNARHLTEELALQLQKLATTARETIYILATAQQPQLLPGSLDIHIEPLSLLESKRLMTMFYKDLPPDEDPIFNTFVAEARGNPSVLLSWQPESQRLDLRETGSKDRVKTQWQWYIIALCLVLTASMVALVYQQEIKQYWAPTQTNTQSVATALNAQSVFEPSNTSQKESEVPGTTLQEQPPAALNTDEGEIAAVGSILSALMEAEKKEKKMLHNEAQVNQSMEPQDDELKVGTSENTTAIVSAERQPVASEPISGNEWYSNRTDEEWVIQLLAVTEVGIAAAFMAEHNDVVMRQFSVIRNGRTWFVVTSDVYPNLDMAKQAKAELPEALRKGQPFFKRVSKIKQEIAQSLGN</sequence>
<dbReference type="SUPFAM" id="SSF52540">
    <property type="entry name" value="P-loop containing nucleoside triphosphate hydrolases"/>
    <property type="match status" value="1"/>
</dbReference>
<name>A0A8I0MWC6_9GAMM</name>
<dbReference type="InterPro" id="IPR036680">
    <property type="entry name" value="SPOR-like_sf"/>
</dbReference>
<dbReference type="Pfam" id="PF05036">
    <property type="entry name" value="SPOR"/>
    <property type="match status" value="1"/>
</dbReference>
<dbReference type="InterPro" id="IPR027417">
    <property type="entry name" value="P-loop_NTPase"/>
</dbReference>
<feature type="domain" description="ORC1/DEAH AAA+ ATPase" evidence="3">
    <location>
        <begin position="23"/>
        <end position="127"/>
    </location>
</feature>
<dbReference type="GO" id="GO:0016887">
    <property type="term" value="F:ATP hydrolysis activity"/>
    <property type="evidence" value="ECO:0007669"/>
    <property type="project" value="InterPro"/>
</dbReference>
<evidence type="ECO:0000256" key="1">
    <source>
        <dbReference type="SAM" id="MobiDB-lite"/>
    </source>
</evidence>
<feature type="domain" description="SPOR" evidence="2">
    <location>
        <begin position="374"/>
        <end position="445"/>
    </location>
</feature>
<dbReference type="InterPro" id="IPR049945">
    <property type="entry name" value="AAA_22"/>
</dbReference>
<feature type="compositionally biased region" description="Polar residues" evidence="1">
    <location>
        <begin position="268"/>
        <end position="286"/>
    </location>
</feature>